<dbReference type="GeneID" id="5009993"/>
<accession>A0BE44</accession>
<organism evidence="1 2">
    <name type="scientific">Paramecium tetraurelia</name>
    <dbReference type="NCBI Taxonomy" id="5888"/>
    <lineage>
        <taxon>Eukaryota</taxon>
        <taxon>Sar</taxon>
        <taxon>Alveolata</taxon>
        <taxon>Ciliophora</taxon>
        <taxon>Intramacronucleata</taxon>
        <taxon>Oligohymenophorea</taxon>
        <taxon>Peniculida</taxon>
        <taxon>Parameciidae</taxon>
        <taxon>Paramecium</taxon>
    </lineage>
</organism>
<reference evidence="1 2" key="1">
    <citation type="journal article" date="2006" name="Nature">
        <title>Global trends of whole-genome duplications revealed by the ciliate Paramecium tetraurelia.</title>
        <authorList>
            <consortium name="Genoscope"/>
            <person name="Aury J.-M."/>
            <person name="Jaillon O."/>
            <person name="Duret L."/>
            <person name="Noel B."/>
            <person name="Jubin C."/>
            <person name="Porcel B.M."/>
            <person name="Segurens B."/>
            <person name="Daubin V."/>
            <person name="Anthouard V."/>
            <person name="Aiach N."/>
            <person name="Arnaiz O."/>
            <person name="Billaut A."/>
            <person name="Beisson J."/>
            <person name="Blanc I."/>
            <person name="Bouhouche K."/>
            <person name="Camara F."/>
            <person name="Duharcourt S."/>
            <person name="Guigo R."/>
            <person name="Gogendeau D."/>
            <person name="Katinka M."/>
            <person name="Keller A.-M."/>
            <person name="Kissmehl R."/>
            <person name="Klotz C."/>
            <person name="Koll F."/>
            <person name="Le Moue A."/>
            <person name="Lepere C."/>
            <person name="Malinsky S."/>
            <person name="Nowacki M."/>
            <person name="Nowak J.K."/>
            <person name="Plattner H."/>
            <person name="Poulain J."/>
            <person name="Ruiz F."/>
            <person name="Serrano V."/>
            <person name="Zagulski M."/>
            <person name="Dessen P."/>
            <person name="Betermier M."/>
            <person name="Weissenbach J."/>
            <person name="Scarpelli C."/>
            <person name="Schachter V."/>
            <person name="Sperling L."/>
            <person name="Meyer E."/>
            <person name="Cohen J."/>
            <person name="Wincker P."/>
        </authorList>
    </citation>
    <scope>NUCLEOTIDE SEQUENCE [LARGE SCALE GENOMIC DNA]</scope>
    <source>
        <strain evidence="1 2">Stock d4-2</strain>
    </source>
</reference>
<dbReference type="RefSeq" id="XP_001424209.1">
    <property type="nucleotide sequence ID" value="XM_001424172.1"/>
</dbReference>
<evidence type="ECO:0000313" key="2">
    <source>
        <dbReference type="Proteomes" id="UP000000600"/>
    </source>
</evidence>
<dbReference type="AlphaFoldDB" id="A0BE44"/>
<dbReference type="EMBL" id="CT867988">
    <property type="protein sequence ID" value="CAK56811.1"/>
    <property type="molecule type" value="Genomic_DNA"/>
</dbReference>
<dbReference type="Proteomes" id="UP000000600">
    <property type="component" value="Unassembled WGS sequence"/>
</dbReference>
<name>A0BE44_PARTE</name>
<dbReference type="HOGENOM" id="CLU_2473778_0_0_1"/>
<evidence type="ECO:0000313" key="1">
    <source>
        <dbReference type="EMBL" id="CAK56811.1"/>
    </source>
</evidence>
<dbReference type="InParanoid" id="A0BE44"/>
<proteinExistence type="predicted"/>
<protein>
    <submittedName>
        <fullName evidence="1">Uncharacterized protein</fullName>
    </submittedName>
</protein>
<keyword evidence="2" id="KW-1185">Reference proteome</keyword>
<sequence length="88" mass="11061">MQYINYLKELIGNYFQPKEEVVFIEEKVESIEFDRDVEIIQYRFQKKINKETQTYKRISKFKWVILKRLVLKYKNGRQKNQYNRDFLK</sequence>
<dbReference type="KEGG" id="ptm:GSPATT00027843001"/>
<gene>
    <name evidence="1" type="ORF">GSPATT00027843001</name>
</gene>